<accession>A0ABP9CSU3</accession>
<gene>
    <name evidence="1" type="ORF">GCM10023220_55130</name>
</gene>
<dbReference type="EMBL" id="BAABIG010000061">
    <property type="protein sequence ID" value="GAA4815940.1"/>
    <property type="molecule type" value="Genomic_DNA"/>
</dbReference>
<dbReference type="Proteomes" id="UP001501265">
    <property type="component" value="Unassembled WGS sequence"/>
</dbReference>
<sequence length="77" mass="8699">MKAAWALSMFTRWNARPRCQSDVCSNLKTPLRPARLLQQFPGHRGPTPAAWRIHHASATLSLNPHEPRLTPHVQPVS</sequence>
<keyword evidence="2" id="KW-1185">Reference proteome</keyword>
<evidence type="ECO:0000313" key="1">
    <source>
        <dbReference type="EMBL" id="GAA4815940.1"/>
    </source>
</evidence>
<comment type="caution">
    <text evidence="1">The sequence shown here is derived from an EMBL/GenBank/DDBJ whole genome shotgun (WGS) entry which is preliminary data.</text>
</comment>
<proteinExistence type="predicted"/>
<evidence type="ECO:0000313" key="2">
    <source>
        <dbReference type="Proteomes" id="UP001501265"/>
    </source>
</evidence>
<evidence type="ECO:0008006" key="3">
    <source>
        <dbReference type="Google" id="ProtNLM"/>
    </source>
</evidence>
<reference evidence="2" key="1">
    <citation type="journal article" date="2019" name="Int. J. Syst. Evol. Microbiol.">
        <title>The Global Catalogue of Microorganisms (GCM) 10K type strain sequencing project: providing services to taxonomists for standard genome sequencing and annotation.</title>
        <authorList>
            <consortium name="The Broad Institute Genomics Platform"/>
            <consortium name="The Broad Institute Genome Sequencing Center for Infectious Disease"/>
            <person name="Wu L."/>
            <person name="Ma J."/>
        </authorList>
    </citation>
    <scope>NUCLEOTIDE SEQUENCE [LARGE SCALE GENOMIC DNA]</scope>
    <source>
        <strain evidence="2">JCM 18081</strain>
    </source>
</reference>
<name>A0ABP9CSU3_9ACTN</name>
<protein>
    <recommendedName>
        <fullName evidence="3">Secreted protein</fullName>
    </recommendedName>
</protein>
<organism evidence="1 2">
    <name type="scientific">Streptomyces ziwulingensis</name>
    <dbReference type="NCBI Taxonomy" id="1045501"/>
    <lineage>
        <taxon>Bacteria</taxon>
        <taxon>Bacillati</taxon>
        <taxon>Actinomycetota</taxon>
        <taxon>Actinomycetes</taxon>
        <taxon>Kitasatosporales</taxon>
        <taxon>Streptomycetaceae</taxon>
        <taxon>Streptomyces</taxon>
    </lineage>
</organism>